<dbReference type="AlphaFoldDB" id="A0A072VK26"/>
<dbReference type="EMBL" id="CM001217">
    <property type="protein sequence ID" value="KEH41961.1"/>
    <property type="molecule type" value="Genomic_DNA"/>
</dbReference>
<evidence type="ECO:0000313" key="2">
    <source>
        <dbReference type="EnsemblPlants" id="KEH41961"/>
    </source>
</evidence>
<organism evidence="1 3">
    <name type="scientific">Medicago truncatula</name>
    <name type="common">Barrel medic</name>
    <name type="synonym">Medicago tribuloides</name>
    <dbReference type="NCBI Taxonomy" id="3880"/>
    <lineage>
        <taxon>Eukaryota</taxon>
        <taxon>Viridiplantae</taxon>
        <taxon>Streptophyta</taxon>
        <taxon>Embryophyta</taxon>
        <taxon>Tracheophyta</taxon>
        <taxon>Spermatophyta</taxon>
        <taxon>Magnoliopsida</taxon>
        <taxon>eudicotyledons</taxon>
        <taxon>Gunneridae</taxon>
        <taxon>Pentapetalae</taxon>
        <taxon>rosids</taxon>
        <taxon>fabids</taxon>
        <taxon>Fabales</taxon>
        <taxon>Fabaceae</taxon>
        <taxon>Papilionoideae</taxon>
        <taxon>50 kb inversion clade</taxon>
        <taxon>NPAAA clade</taxon>
        <taxon>Hologalegina</taxon>
        <taxon>IRL clade</taxon>
        <taxon>Trifolieae</taxon>
        <taxon>Medicago</taxon>
    </lineage>
</organism>
<dbReference type="CDD" id="cd09272">
    <property type="entry name" value="RNase_HI_RT_Ty1"/>
    <property type="match status" value="1"/>
</dbReference>
<proteinExistence type="predicted"/>
<evidence type="ECO:0000313" key="1">
    <source>
        <dbReference type="EMBL" id="KEH41961.1"/>
    </source>
</evidence>
<sequence length="157" mass="18308">MLWKHLRGTLKRTQRCNQDLVIMITCQTTFTQPFQNQGFRKTQILPWIRSCLFYAYHNASLRFLKYLKVYPSGDLFFPRNPPVHLQGFSDADWIGCKDTRRSISGLYFYLGNSLISWRTKKYLTISRSSSAAEYCALAASIEPHLIINRDCTTIINK</sequence>
<dbReference type="HOGENOM" id="CLU_1680533_0_0_1"/>
<dbReference type="PANTHER" id="PTHR11439">
    <property type="entry name" value="GAG-POL-RELATED RETROTRANSPOSON"/>
    <property type="match status" value="1"/>
</dbReference>
<dbReference type="Proteomes" id="UP000002051">
    <property type="component" value="Unassembled WGS sequence"/>
</dbReference>
<reference evidence="2" key="3">
    <citation type="submission" date="2015-04" db="UniProtKB">
        <authorList>
            <consortium name="EnsemblPlants"/>
        </authorList>
    </citation>
    <scope>IDENTIFICATION</scope>
    <source>
        <strain evidence="2">cv. Jemalong A17</strain>
    </source>
</reference>
<reference evidence="1 3" key="2">
    <citation type="journal article" date="2014" name="BMC Genomics">
        <title>An improved genome release (version Mt4.0) for the model legume Medicago truncatula.</title>
        <authorList>
            <person name="Tang H."/>
            <person name="Krishnakumar V."/>
            <person name="Bidwell S."/>
            <person name="Rosen B."/>
            <person name="Chan A."/>
            <person name="Zhou S."/>
            <person name="Gentzbittel L."/>
            <person name="Childs K.L."/>
            <person name="Yandell M."/>
            <person name="Gundlach H."/>
            <person name="Mayer K.F."/>
            <person name="Schwartz D.C."/>
            <person name="Town C.D."/>
        </authorList>
    </citation>
    <scope>GENOME REANNOTATION</scope>
    <source>
        <strain evidence="1">A17</strain>
        <strain evidence="2 3">cv. Jemalong A17</strain>
    </source>
</reference>
<accession>A0A072VK26</accession>
<dbReference type="EnsemblPlants" id="KEH41961">
    <property type="protein sequence ID" value="KEH41961"/>
    <property type="gene ID" value="MTR_1g058200"/>
</dbReference>
<gene>
    <name evidence="1" type="ordered locus">MTR_1g058200</name>
</gene>
<protein>
    <recommendedName>
        <fullName evidence="4">RNA-directed DNA polymerase</fullName>
    </recommendedName>
</protein>
<dbReference type="STRING" id="3880.A0A072VK26"/>
<name>A0A072VK26_MEDTR</name>
<keyword evidence="3" id="KW-1185">Reference proteome</keyword>
<evidence type="ECO:0000313" key="3">
    <source>
        <dbReference type="Proteomes" id="UP000002051"/>
    </source>
</evidence>
<dbReference type="PANTHER" id="PTHR11439:SF463">
    <property type="entry name" value="REVERSE TRANSCRIPTASE TY1_COPIA-TYPE DOMAIN-CONTAINING PROTEIN"/>
    <property type="match status" value="1"/>
</dbReference>
<evidence type="ECO:0008006" key="4">
    <source>
        <dbReference type="Google" id="ProtNLM"/>
    </source>
</evidence>
<reference evidence="1 3" key="1">
    <citation type="journal article" date="2011" name="Nature">
        <title>The Medicago genome provides insight into the evolution of rhizobial symbioses.</title>
        <authorList>
            <person name="Young N.D."/>
            <person name="Debelle F."/>
            <person name="Oldroyd G.E."/>
            <person name="Geurts R."/>
            <person name="Cannon S.B."/>
            <person name="Udvardi M.K."/>
            <person name="Benedito V.A."/>
            <person name="Mayer K.F."/>
            <person name="Gouzy J."/>
            <person name="Schoof H."/>
            <person name="Van de Peer Y."/>
            <person name="Proost S."/>
            <person name="Cook D.R."/>
            <person name="Meyers B.C."/>
            <person name="Spannagl M."/>
            <person name="Cheung F."/>
            <person name="De Mita S."/>
            <person name="Krishnakumar V."/>
            <person name="Gundlach H."/>
            <person name="Zhou S."/>
            <person name="Mudge J."/>
            <person name="Bharti A.K."/>
            <person name="Murray J.D."/>
            <person name="Naoumkina M.A."/>
            <person name="Rosen B."/>
            <person name="Silverstein K.A."/>
            <person name="Tang H."/>
            <person name="Rombauts S."/>
            <person name="Zhao P.X."/>
            <person name="Zhou P."/>
            <person name="Barbe V."/>
            <person name="Bardou P."/>
            <person name="Bechner M."/>
            <person name="Bellec A."/>
            <person name="Berger A."/>
            <person name="Berges H."/>
            <person name="Bidwell S."/>
            <person name="Bisseling T."/>
            <person name="Choisne N."/>
            <person name="Couloux A."/>
            <person name="Denny R."/>
            <person name="Deshpande S."/>
            <person name="Dai X."/>
            <person name="Doyle J.J."/>
            <person name="Dudez A.M."/>
            <person name="Farmer A.D."/>
            <person name="Fouteau S."/>
            <person name="Franken C."/>
            <person name="Gibelin C."/>
            <person name="Gish J."/>
            <person name="Goldstein S."/>
            <person name="Gonzalez A.J."/>
            <person name="Green P.J."/>
            <person name="Hallab A."/>
            <person name="Hartog M."/>
            <person name="Hua A."/>
            <person name="Humphray S.J."/>
            <person name="Jeong D.H."/>
            <person name="Jing Y."/>
            <person name="Jocker A."/>
            <person name="Kenton S.M."/>
            <person name="Kim D.J."/>
            <person name="Klee K."/>
            <person name="Lai H."/>
            <person name="Lang C."/>
            <person name="Lin S."/>
            <person name="Macmil S.L."/>
            <person name="Magdelenat G."/>
            <person name="Matthews L."/>
            <person name="McCorrison J."/>
            <person name="Monaghan E.L."/>
            <person name="Mun J.H."/>
            <person name="Najar F.Z."/>
            <person name="Nicholson C."/>
            <person name="Noirot C."/>
            <person name="O'Bleness M."/>
            <person name="Paule C.R."/>
            <person name="Poulain J."/>
            <person name="Prion F."/>
            <person name="Qin B."/>
            <person name="Qu C."/>
            <person name="Retzel E.F."/>
            <person name="Riddle C."/>
            <person name="Sallet E."/>
            <person name="Samain S."/>
            <person name="Samson N."/>
            <person name="Sanders I."/>
            <person name="Saurat O."/>
            <person name="Scarpelli C."/>
            <person name="Schiex T."/>
            <person name="Segurens B."/>
            <person name="Severin A.J."/>
            <person name="Sherrier D.J."/>
            <person name="Shi R."/>
            <person name="Sims S."/>
            <person name="Singer S.R."/>
            <person name="Sinharoy S."/>
            <person name="Sterck L."/>
            <person name="Viollet A."/>
            <person name="Wang B.B."/>
            <person name="Wang K."/>
            <person name="Wang M."/>
            <person name="Wang X."/>
            <person name="Warfsmann J."/>
            <person name="Weissenbach J."/>
            <person name="White D.D."/>
            <person name="White J.D."/>
            <person name="Wiley G.B."/>
            <person name="Wincker P."/>
            <person name="Xing Y."/>
            <person name="Yang L."/>
            <person name="Yao Z."/>
            <person name="Ying F."/>
            <person name="Zhai J."/>
            <person name="Zhou L."/>
            <person name="Zuber A."/>
            <person name="Denarie J."/>
            <person name="Dixon R.A."/>
            <person name="May G.D."/>
            <person name="Schwartz D.C."/>
            <person name="Rogers J."/>
            <person name="Quetier F."/>
            <person name="Town C.D."/>
            <person name="Roe B.A."/>
        </authorList>
    </citation>
    <scope>NUCLEOTIDE SEQUENCE [LARGE SCALE GENOMIC DNA]</scope>
    <source>
        <strain evidence="1">A17</strain>
        <strain evidence="2 3">cv. Jemalong A17</strain>
    </source>
</reference>